<evidence type="ECO:0000313" key="5">
    <source>
        <dbReference type="Proteomes" id="UP000295182"/>
    </source>
</evidence>
<keyword evidence="2" id="KW-0812">Transmembrane</keyword>
<proteinExistence type="predicted"/>
<name>A0A4R2NE11_9BURK</name>
<protein>
    <submittedName>
        <fullName evidence="4">Anti-sigma-K factor rskA</fullName>
    </submittedName>
</protein>
<dbReference type="Pfam" id="PF10099">
    <property type="entry name" value="RskA_C"/>
    <property type="match status" value="1"/>
</dbReference>
<keyword evidence="2" id="KW-0472">Membrane</keyword>
<keyword evidence="5" id="KW-1185">Reference proteome</keyword>
<gene>
    <name evidence="4" type="ORF">EV674_105125</name>
</gene>
<keyword evidence="2" id="KW-1133">Transmembrane helix</keyword>
<dbReference type="Proteomes" id="UP000295182">
    <property type="component" value="Unassembled WGS sequence"/>
</dbReference>
<evidence type="ECO:0000313" key="4">
    <source>
        <dbReference type="EMBL" id="TCP19447.1"/>
    </source>
</evidence>
<dbReference type="OrthoDB" id="8900846at2"/>
<dbReference type="InterPro" id="IPR018764">
    <property type="entry name" value="RskA_C"/>
</dbReference>
<feature type="domain" description="Anti-sigma K factor RskA C-terminal" evidence="3">
    <location>
        <begin position="35"/>
        <end position="170"/>
    </location>
</feature>
<evidence type="ECO:0000259" key="3">
    <source>
        <dbReference type="Pfam" id="PF10099"/>
    </source>
</evidence>
<dbReference type="EMBL" id="SLXH01000005">
    <property type="protein sequence ID" value="TCP19447.1"/>
    <property type="molecule type" value="Genomic_DNA"/>
</dbReference>
<organism evidence="4 5">
    <name type="scientific">Simplicispira metamorpha</name>
    <dbReference type="NCBI Taxonomy" id="80881"/>
    <lineage>
        <taxon>Bacteria</taxon>
        <taxon>Pseudomonadati</taxon>
        <taxon>Pseudomonadota</taxon>
        <taxon>Betaproteobacteria</taxon>
        <taxon>Burkholderiales</taxon>
        <taxon>Comamonadaceae</taxon>
        <taxon>Simplicispira</taxon>
    </lineage>
</organism>
<dbReference type="GO" id="GO:0005886">
    <property type="term" value="C:plasma membrane"/>
    <property type="evidence" value="ECO:0007669"/>
    <property type="project" value="InterPro"/>
</dbReference>
<feature type="region of interest" description="Disordered" evidence="1">
    <location>
        <begin position="1"/>
        <end position="22"/>
    </location>
</feature>
<comment type="caution">
    <text evidence="4">The sequence shown here is derived from an EMBL/GenBank/DDBJ whole genome shotgun (WGS) entry which is preliminary data.</text>
</comment>
<evidence type="ECO:0000256" key="1">
    <source>
        <dbReference type="SAM" id="MobiDB-lite"/>
    </source>
</evidence>
<evidence type="ECO:0000256" key="2">
    <source>
        <dbReference type="SAM" id="Phobius"/>
    </source>
</evidence>
<reference evidence="4 5" key="1">
    <citation type="submission" date="2019-03" db="EMBL/GenBank/DDBJ databases">
        <title>Genomic Encyclopedia of Type Strains, Phase IV (KMG-IV): sequencing the most valuable type-strain genomes for metagenomic binning, comparative biology and taxonomic classification.</title>
        <authorList>
            <person name="Goeker M."/>
        </authorList>
    </citation>
    <scope>NUCLEOTIDE SEQUENCE [LARGE SCALE GENOMIC DNA]</scope>
    <source>
        <strain evidence="4 5">DSM 1837</strain>
    </source>
</reference>
<dbReference type="RefSeq" id="WP_119012173.1">
    <property type="nucleotide sequence ID" value="NZ_QXNC01000003.1"/>
</dbReference>
<feature type="transmembrane region" description="Helical" evidence="2">
    <location>
        <begin position="33"/>
        <end position="56"/>
    </location>
</feature>
<sequence length="184" mass="20049">MSDTPSTPSTPEVSSAPSATAAPPRCASPWWRVLSVALALALLLGWATSASMIVQLKAQIQHLQRKVELLPQVRYLAVLLDGAQKPALLVTFDPGAGVLQLQHLHSEREKSQQSLQLWALQEGKPPRSLGLTLSEYQTLQIPAQAQDLEGITQLAISVEEKGGVPDSQGPRLPYLYQGWWVKKS</sequence>
<dbReference type="AlphaFoldDB" id="A0A4R2NE11"/>
<accession>A0A4R2NE11</accession>